<name>A0A8J3TE66_9ACTN</name>
<evidence type="ECO:0000256" key="1">
    <source>
        <dbReference type="ARBA" id="ARBA00022679"/>
    </source>
</evidence>
<evidence type="ECO:0000259" key="3">
    <source>
        <dbReference type="PROSITE" id="PS51186"/>
    </source>
</evidence>
<dbReference type="Proteomes" id="UP000599074">
    <property type="component" value="Unassembled WGS sequence"/>
</dbReference>
<proteinExistence type="predicted"/>
<gene>
    <name evidence="4" type="ORF">Pme01_44050</name>
</gene>
<dbReference type="PROSITE" id="PS51186">
    <property type="entry name" value="GNAT"/>
    <property type="match status" value="1"/>
</dbReference>
<dbReference type="Gene3D" id="3.40.630.30">
    <property type="match status" value="1"/>
</dbReference>
<dbReference type="EMBL" id="BOON01000041">
    <property type="protein sequence ID" value="GII24808.1"/>
    <property type="molecule type" value="Genomic_DNA"/>
</dbReference>
<dbReference type="PANTHER" id="PTHR43877:SF2">
    <property type="entry name" value="AMINOALKYLPHOSPHONATE N-ACETYLTRANSFERASE-RELATED"/>
    <property type="match status" value="1"/>
</dbReference>
<dbReference type="AlphaFoldDB" id="A0A8J3TE66"/>
<dbReference type="Pfam" id="PF00583">
    <property type="entry name" value="Acetyltransf_1"/>
    <property type="match status" value="1"/>
</dbReference>
<reference evidence="4" key="1">
    <citation type="submission" date="2021-01" db="EMBL/GenBank/DDBJ databases">
        <title>Whole genome shotgun sequence of Planosporangium mesophilum NBRC 109066.</title>
        <authorList>
            <person name="Komaki H."/>
            <person name="Tamura T."/>
        </authorList>
    </citation>
    <scope>NUCLEOTIDE SEQUENCE</scope>
    <source>
        <strain evidence="4">NBRC 109066</strain>
    </source>
</reference>
<keyword evidence="1" id="KW-0808">Transferase</keyword>
<sequence>MNSLDKACVPAVESGMTSWNLVPEAFDSPDAYRLRRDFYDEVASRYLKRPATSEEIDHGLTGDGVELLTPPTGQFVVGRYGGEAAACGGVLMLDAERAELTRIYVRPASRGTGGAGLLLGLLEDEARRLGARRMVLNTRLDLTEARSLYVRHGYTEIPAYCTGPYREIWYGKELA</sequence>
<dbReference type="PANTHER" id="PTHR43877">
    <property type="entry name" value="AMINOALKYLPHOSPHONATE N-ACETYLTRANSFERASE-RELATED-RELATED"/>
    <property type="match status" value="1"/>
</dbReference>
<keyword evidence="5" id="KW-1185">Reference proteome</keyword>
<evidence type="ECO:0000313" key="4">
    <source>
        <dbReference type="EMBL" id="GII24808.1"/>
    </source>
</evidence>
<keyword evidence="2" id="KW-0012">Acyltransferase</keyword>
<dbReference type="InterPro" id="IPR016181">
    <property type="entry name" value="Acyl_CoA_acyltransferase"/>
</dbReference>
<protein>
    <recommendedName>
        <fullName evidence="3">N-acetyltransferase domain-containing protein</fullName>
    </recommendedName>
</protein>
<dbReference type="GO" id="GO:0016747">
    <property type="term" value="F:acyltransferase activity, transferring groups other than amino-acyl groups"/>
    <property type="evidence" value="ECO:0007669"/>
    <property type="project" value="InterPro"/>
</dbReference>
<evidence type="ECO:0000256" key="2">
    <source>
        <dbReference type="ARBA" id="ARBA00023315"/>
    </source>
</evidence>
<feature type="domain" description="N-acetyltransferase" evidence="3">
    <location>
        <begin position="16"/>
        <end position="175"/>
    </location>
</feature>
<comment type="caution">
    <text evidence="4">The sequence shown here is derived from an EMBL/GenBank/DDBJ whole genome shotgun (WGS) entry which is preliminary data.</text>
</comment>
<dbReference type="InterPro" id="IPR050832">
    <property type="entry name" value="Bact_Acetyltransf"/>
</dbReference>
<dbReference type="InterPro" id="IPR000182">
    <property type="entry name" value="GNAT_dom"/>
</dbReference>
<dbReference type="SUPFAM" id="SSF55729">
    <property type="entry name" value="Acyl-CoA N-acyltransferases (Nat)"/>
    <property type="match status" value="1"/>
</dbReference>
<evidence type="ECO:0000313" key="5">
    <source>
        <dbReference type="Proteomes" id="UP000599074"/>
    </source>
</evidence>
<accession>A0A8J3TE66</accession>
<organism evidence="4 5">
    <name type="scientific">Planosporangium mesophilum</name>
    <dbReference type="NCBI Taxonomy" id="689768"/>
    <lineage>
        <taxon>Bacteria</taxon>
        <taxon>Bacillati</taxon>
        <taxon>Actinomycetota</taxon>
        <taxon>Actinomycetes</taxon>
        <taxon>Micromonosporales</taxon>
        <taxon>Micromonosporaceae</taxon>
        <taxon>Planosporangium</taxon>
    </lineage>
</organism>
<dbReference type="RefSeq" id="WP_239088381.1">
    <property type="nucleotide sequence ID" value="NZ_BOON01000041.1"/>
</dbReference>